<sequence length="67" mass="7842">MDTQNNSFILKVKGNWNQLKGKIKQQYADLTDDDLLYVEGKEDELLGRIQQKTGKTKEEIKSWIDKL</sequence>
<evidence type="ECO:0000259" key="2">
    <source>
        <dbReference type="Pfam" id="PF05532"/>
    </source>
</evidence>
<organism evidence="3 4">
    <name type="scientific">Chitinophaga fulva</name>
    <dbReference type="NCBI Taxonomy" id="2728842"/>
    <lineage>
        <taxon>Bacteria</taxon>
        <taxon>Pseudomonadati</taxon>
        <taxon>Bacteroidota</taxon>
        <taxon>Chitinophagia</taxon>
        <taxon>Chitinophagales</taxon>
        <taxon>Chitinophagaceae</taxon>
        <taxon>Chitinophaga</taxon>
    </lineage>
</organism>
<feature type="domain" description="CsbD-like" evidence="2">
    <location>
        <begin position="11"/>
        <end position="61"/>
    </location>
</feature>
<dbReference type="RefSeq" id="WP_169225696.1">
    <property type="nucleotide sequence ID" value="NZ_JABBGC010000001.1"/>
</dbReference>
<protein>
    <submittedName>
        <fullName evidence="3">CsbD family protein</fullName>
    </submittedName>
</protein>
<evidence type="ECO:0000313" key="3">
    <source>
        <dbReference type="EMBL" id="NML38723.1"/>
    </source>
</evidence>
<reference evidence="3 4" key="1">
    <citation type="submission" date="2020-04" db="EMBL/GenBank/DDBJ databases">
        <title>Chitinophaga sp. G-6-1-13 sp. nov., isolated from soil.</title>
        <authorList>
            <person name="Dahal R.H."/>
            <person name="Chaudhary D.K."/>
        </authorList>
    </citation>
    <scope>NUCLEOTIDE SEQUENCE [LARGE SCALE GENOMIC DNA]</scope>
    <source>
        <strain evidence="3 4">G-6-1-13</strain>
    </source>
</reference>
<dbReference type="SUPFAM" id="SSF69047">
    <property type="entry name" value="Hypothetical protein YjbJ"/>
    <property type="match status" value="1"/>
</dbReference>
<dbReference type="PANTHER" id="PTHR34977:SF1">
    <property type="entry name" value="UPF0337 PROTEIN YJBJ"/>
    <property type="match status" value="1"/>
</dbReference>
<dbReference type="EMBL" id="JABBGC010000001">
    <property type="protein sequence ID" value="NML38723.1"/>
    <property type="molecule type" value="Genomic_DNA"/>
</dbReference>
<dbReference type="PANTHER" id="PTHR34977">
    <property type="entry name" value="UPF0337 PROTEIN YJBJ"/>
    <property type="match status" value="1"/>
</dbReference>
<dbReference type="InterPro" id="IPR008462">
    <property type="entry name" value="CsbD"/>
</dbReference>
<gene>
    <name evidence="3" type="ORF">HHL17_16055</name>
</gene>
<proteinExistence type="inferred from homology"/>
<accession>A0A848GPK9</accession>
<name>A0A848GPK9_9BACT</name>
<dbReference type="AlphaFoldDB" id="A0A848GPK9"/>
<dbReference type="InterPro" id="IPR036629">
    <property type="entry name" value="YjbJ_sf"/>
</dbReference>
<comment type="caution">
    <text evidence="3">The sequence shown here is derived from an EMBL/GenBank/DDBJ whole genome shotgun (WGS) entry which is preliminary data.</text>
</comment>
<evidence type="ECO:0000313" key="4">
    <source>
        <dbReference type="Proteomes" id="UP000583266"/>
    </source>
</evidence>
<dbReference type="Proteomes" id="UP000583266">
    <property type="component" value="Unassembled WGS sequence"/>
</dbReference>
<dbReference type="Pfam" id="PF05532">
    <property type="entry name" value="CsbD"/>
    <property type="match status" value="1"/>
</dbReference>
<evidence type="ECO:0000256" key="1">
    <source>
        <dbReference type="ARBA" id="ARBA00009129"/>
    </source>
</evidence>
<keyword evidence="4" id="KW-1185">Reference proteome</keyword>
<dbReference type="Gene3D" id="1.10.1470.10">
    <property type="entry name" value="YjbJ"/>
    <property type="match status" value="1"/>
</dbReference>
<comment type="similarity">
    <text evidence="1">Belongs to the UPF0337 (CsbD) family.</text>
</comment>
<dbReference type="InterPro" id="IPR050423">
    <property type="entry name" value="UPF0337_stress_rsp"/>
</dbReference>